<reference evidence="1 2" key="1">
    <citation type="submission" date="2015-10" db="EMBL/GenBank/DDBJ databases">
        <authorList>
            <person name="Gilbert D.G."/>
        </authorList>
    </citation>
    <scope>NUCLEOTIDE SEQUENCE [LARGE SCALE GENOMIC DNA]</scope>
    <source>
        <strain evidence="1 2">NRRL B-16712</strain>
    </source>
</reference>
<sequence>MTMRRWIGTATLGLALSLGMLTGCGGRSDDGVASAGGGTGATPTASAAATDDPAKFAACLRDNGVDVKDPAPGTGQVTLPDGGAALDAALKKCQQYGSGAGGSTGADPDDPAQQENRRKFAACMRDEGVDWPDPVPGKPMSLPQQTPQFMAAFQKCTQKVPMDGSR</sequence>
<accession>A0A101JHQ6</accession>
<dbReference type="Proteomes" id="UP000053244">
    <property type="component" value="Unassembled WGS sequence"/>
</dbReference>
<evidence type="ECO:0000313" key="1">
    <source>
        <dbReference type="EMBL" id="KUL27046.1"/>
    </source>
</evidence>
<keyword evidence="2" id="KW-1185">Reference proteome</keyword>
<comment type="caution">
    <text evidence="1">The sequence shown here is derived from an EMBL/GenBank/DDBJ whole genome shotgun (WGS) entry which is preliminary data.</text>
</comment>
<name>A0A101JHQ6_9ACTN</name>
<evidence type="ECO:0000313" key="2">
    <source>
        <dbReference type="Proteomes" id="UP000053244"/>
    </source>
</evidence>
<protein>
    <submittedName>
        <fullName evidence="1">Uncharacterized protein</fullName>
    </submittedName>
</protein>
<dbReference type="EMBL" id="LLZH01000302">
    <property type="protein sequence ID" value="KUL27046.1"/>
    <property type="molecule type" value="Genomic_DNA"/>
</dbReference>
<gene>
    <name evidence="1" type="ORF">ADL15_36670</name>
</gene>
<proteinExistence type="predicted"/>
<dbReference type="PROSITE" id="PS51257">
    <property type="entry name" value="PROKAR_LIPOPROTEIN"/>
    <property type="match status" value="1"/>
</dbReference>
<organism evidence="1 2">
    <name type="scientific">Actinoplanes awajinensis subsp. mycoplanecinus</name>
    <dbReference type="NCBI Taxonomy" id="135947"/>
    <lineage>
        <taxon>Bacteria</taxon>
        <taxon>Bacillati</taxon>
        <taxon>Actinomycetota</taxon>
        <taxon>Actinomycetes</taxon>
        <taxon>Micromonosporales</taxon>
        <taxon>Micromonosporaceae</taxon>
        <taxon>Actinoplanes</taxon>
    </lineage>
</organism>
<dbReference type="AlphaFoldDB" id="A0A101JHQ6"/>